<protein>
    <submittedName>
        <fullName evidence="1">Uncharacterized protein</fullName>
    </submittedName>
</protein>
<sequence>MDTPAAPGSSSGSPALPLNQQQQQQPTFKTAAAASSSSGLTDDSLEQFLHNFFCQHSLDQPAQLRIRDKLSRNLIHSLFSLSRSAPGTLILAGLPAVFVDECTRAGVFVGSNPTPDTTTGPKLALQSQWGGSSRESVPRNLRFGRCPSSSQRGLNWSHHEILILVDSIKRDDVAAMKLGLSKKNRSAEDRWESVASYCTQNDVHKSAQQCLHKWEKMSSYFKKIYDYEKHHSSRFDSFWNLSSNERKDRSLPVSFNRDVYNAMASKLRFDQATNPGDLLIDFPHHGEDQLNGNFKLPPTHVETDLLSESSERRGRKRKPDSKASPLKKGSVEQAKQYFDHFERMENKRLQVDRQRIACDEKRNTSICSLIAEIAIGMRSIANAIQSKN</sequence>
<gene>
    <name evidence="1" type="ORF">O6H91_14G062100</name>
</gene>
<evidence type="ECO:0000313" key="2">
    <source>
        <dbReference type="Proteomes" id="UP001162992"/>
    </source>
</evidence>
<comment type="caution">
    <text evidence="1">The sequence shown here is derived from an EMBL/GenBank/DDBJ whole genome shotgun (WGS) entry which is preliminary data.</text>
</comment>
<organism evidence="1 2">
    <name type="scientific">Diphasiastrum complanatum</name>
    <name type="common">Issler's clubmoss</name>
    <name type="synonym">Lycopodium complanatum</name>
    <dbReference type="NCBI Taxonomy" id="34168"/>
    <lineage>
        <taxon>Eukaryota</taxon>
        <taxon>Viridiplantae</taxon>
        <taxon>Streptophyta</taxon>
        <taxon>Embryophyta</taxon>
        <taxon>Tracheophyta</taxon>
        <taxon>Lycopodiopsida</taxon>
        <taxon>Lycopodiales</taxon>
        <taxon>Lycopodiaceae</taxon>
        <taxon>Lycopodioideae</taxon>
        <taxon>Diphasiastrum</taxon>
    </lineage>
</organism>
<evidence type="ECO:0000313" key="1">
    <source>
        <dbReference type="EMBL" id="KAJ7531868.1"/>
    </source>
</evidence>
<reference evidence="2" key="1">
    <citation type="journal article" date="2024" name="Proc. Natl. Acad. Sci. U.S.A.">
        <title>Extraordinary preservation of gene collinearity over three hundred million years revealed in homosporous lycophytes.</title>
        <authorList>
            <person name="Li C."/>
            <person name="Wickell D."/>
            <person name="Kuo L.Y."/>
            <person name="Chen X."/>
            <person name="Nie B."/>
            <person name="Liao X."/>
            <person name="Peng D."/>
            <person name="Ji J."/>
            <person name="Jenkins J."/>
            <person name="Williams M."/>
            <person name="Shu S."/>
            <person name="Plott C."/>
            <person name="Barry K."/>
            <person name="Rajasekar S."/>
            <person name="Grimwood J."/>
            <person name="Han X."/>
            <person name="Sun S."/>
            <person name="Hou Z."/>
            <person name="He W."/>
            <person name="Dai G."/>
            <person name="Sun C."/>
            <person name="Schmutz J."/>
            <person name="Leebens-Mack J.H."/>
            <person name="Li F.W."/>
            <person name="Wang L."/>
        </authorList>
    </citation>
    <scope>NUCLEOTIDE SEQUENCE [LARGE SCALE GENOMIC DNA]</scope>
    <source>
        <strain evidence="2">cv. PW_Plant_1</strain>
    </source>
</reference>
<name>A0ACC2BPY8_DIPCM</name>
<keyword evidence="2" id="KW-1185">Reference proteome</keyword>
<proteinExistence type="predicted"/>
<dbReference type="Proteomes" id="UP001162992">
    <property type="component" value="Chromosome 14"/>
</dbReference>
<accession>A0ACC2BPY8</accession>
<dbReference type="EMBL" id="CM055105">
    <property type="protein sequence ID" value="KAJ7531868.1"/>
    <property type="molecule type" value="Genomic_DNA"/>
</dbReference>